<evidence type="ECO:0000313" key="2">
    <source>
        <dbReference type="EMBL" id="KAH7046558.1"/>
    </source>
</evidence>
<feature type="compositionally biased region" description="Basic residues" evidence="1">
    <location>
        <begin position="154"/>
        <end position="164"/>
    </location>
</feature>
<name>A0ABQ8G702_9PEZI</name>
<evidence type="ECO:0000313" key="3">
    <source>
        <dbReference type="Proteomes" id="UP000774617"/>
    </source>
</evidence>
<dbReference type="EMBL" id="JAGTJR010000017">
    <property type="protein sequence ID" value="KAH7046558.1"/>
    <property type="molecule type" value="Genomic_DNA"/>
</dbReference>
<evidence type="ECO:0000256" key="1">
    <source>
        <dbReference type="SAM" id="MobiDB-lite"/>
    </source>
</evidence>
<keyword evidence="3" id="KW-1185">Reference proteome</keyword>
<protein>
    <submittedName>
        <fullName evidence="2">Uncharacterized protein</fullName>
    </submittedName>
</protein>
<feature type="compositionally biased region" description="Low complexity" evidence="1">
    <location>
        <begin position="254"/>
        <end position="265"/>
    </location>
</feature>
<proteinExistence type="predicted"/>
<feature type="compositionally biased region" description="Basic and acidic residues" evidence="1">
    <location>
        <begin position="105"/>
        <end position="123"/>
    </location>
</feature>
<feature type="compositionally biased region" description="Basic and acidic residues" evidence="1">
    <location>
        <begin position="64"/>
        <end position="80"/>
    </location>
</feature>
<feature type="compositionally biased region" description="Polar residues" evidence="1">
    <location>
        <begin position="235"/>
        <end position="252"/>
    </location>
</feature>
<accession>A0ABQ8G702</accession>
<organism evidence="2 3">
    <name type="scientific">Macrophomina phaseolina</name>
    <dbReference type="NCBI Taxonomy" id="35725"/>
    <lineage>
        <taxon>Eukaryota</taxon>
        <taxon>Fungi</taxon>
        <taxon>Dikarya</taxon>
        <taxon>Ascomycota</taxon>
        <taxon>Pezizomycotina</taxon>
        <taxon>Dothideomycetes</taxon>
        <taxon>Dothideomycetes incertae sedis</taxon>
        <taxon>Botryosphaeriales</taxon>
        <taxon>Botryosphaeriaceae</taxon>
        <taxon>Macrophomina</taxon>
    </lineage>
</organism>
<feature type="compositionally biased region" description="Basic residues" evidence="1">
    <location>
        <begin position="124"/>
        <end position="136"/>
    </location>
</feature>
<feature type="compositionally biased region" description="Basic and acidic residues" evidence="1">
    <location>
        <begin position="29"/>
        <end position="41"/>
    </location>
</feature>
<sequence length="324" mass="36870">MGKKPTEREPTEIRALNFISKIENYFRRRDDTYSIQRRVDGKLFLVARRKKDSSDTSTMPSSSHQERPFHHRDAGRDREGHRRHRHREDEDGQPLGGREHRHRRYRDEQDESSRRHGHGERGERHHRHRHRRHRQHAPAAVAALYERPTEERSRRRHRHRSRRRSASEASAASPTPVLRTPVYFSPVMRGGGHQAASSTTLPTYSEAMSPTAPADPMQGLNSGLADMTLGRDSDSISTKSSRPADNASSTHRLSVASSVSTSSSSDYHVDPPDSPPSAPSVPVGGRQMLIEANRRLRHHSDGELSGILDLYDYAWEAEEDGGWF</sequence>
<reference evidence="2 3" key="1">
    <citation type="journal article" date="2021" name="Nat. Commun.">
        <title>Genetic determinants of endophytism in the Arabidopsis root mycobiome.</title>
        <authorList>
            <person name="Mesny F."/>
            <person name="Miyauchi S."/>
            <person name="Thiergart T."/>
            <person name="Pickel B."/>
            <person name="Atanasova L."/>
            <person name="Karlsson M."/>
            <person name="Huettel B."/>
            <person name="Barry K.W."/>
            <person name="Haridas S."/>
            <person name="Chen C."/>
            <person name="Bauer D."/>
            <person name="Andreopoulos W."/>
            <person name="Pangilinan J."/>
            <person name="LaButti K."/>
            <person name="Riley R."/>
            <person name="Lipzen A."/>
            <person name="Clum A."/>
            <person name="Drula E."/>
            <person name="Henrissat B."/>
            <person name="Kohler A."/>
            <person name="Grigoriev I.V."/>
            <person name="Martin F.M."/>
            <person name="Hacquard S."/>
        </authorList>
    </citation>
    <scope>NUCLEOTIDE SEQUENCE [LARGE SCALE GENOMIC DNA]</scope>
    <source>
        <strain evidence="2 3">MPI-SDFR-AT-0080</strain>
    </source>
</reference>
<feature type="compositionally biased region" description="Polar residues" evidence="1">
    <location>
        <begin position="195"/>
        <end position="208"/>
    </location>
</feature>
<feature type="region of interest" description="Disordered" evidence="1">
    <location>
        <begin position="29"/>
        <end position="284"/>
    </location>
</feature>
<dbReference type="Proteomes" id="UP000774617">
    <property type="component" value="Unassembled WGS sequence"/>
</dbReference>
<comment type="caution">
    <text evidence="2">The sequence shown here is derived from an EMBL/GenBank/DDBJ whole genome shotgun (WGS) entry which is preliminary data.</text>
</comment>
<gene>
    <name evidence="2" type="ORF">B0J12DRAFT_756387</name>
</gene>